<comment type="caution">
    <text evidence="3">The sequence shown here is derived from an EMBL/GenBank/DDBJ whole genome shotgun (WGS) entry which is preliminary data.</text>
</comment>
<dbReference type="InterPro" id="IPR040044">
    <property type="entry name" value="SRR1L"/>
</dbReference>
<accession>A0ABP1NAR9</accession>
<proteinExistence type="inferred from homology"/>
<comment type="similarity">
    <text evidence="1">Belongs to the SRR1 family.</text>
</comment>
<evidence type="ECO:0000313" key="3">
    <source>
        <dbReference type="EMBL" id="CAL7938095.1"/>
    </source>
</evidence>
<protein>
    <recommendedName>
        <fullName evidence="2">SRR1-like domain-containing protein</fullName>
    </recommendedName>
</protein>
<dbReference type="EMBL" id="CAXAJV020001288">
    <property type="protein sequence ID" value="CAL7938095.1"/>
    <property type="molecule type" value="Genomic_DNA"/>
</dbReference>
<dbReference type="PANTHER" id="PTHR28626:SF3">
    <property type="entry name" value="SRR1-LIKE PROTEIN"/>
    <property type="match status" value="1"/>
</dbReference>
<name>A0ABP1NAR9_XYLVO</name>
<feature type="domain" description="SRR1-like" evidence="2">
    <location>
        <begin position="78"/>
        <end position="237"/>
    </location>
</feature>
<keyword evidence="4" id="KW-1185">Reference proteome</keyword>
<reference evidence="3 4" key="1">
    <citation type="submission" date="2024-08" db="EMBL/GenBank/DDBJ databases">
        <authorList>
            <person name="Will J Nash"/>
            <person name="Angela Man"/>
            <person name="Seanna McTaggart"/>
            <person name="Kendall Baker"/>
            <person name="Tom Barker"/>
            <person name="Leah Catchpole"/>
            <person name="Alex Durrant"/>
            <person name="Karim Gharbi"/>
            <person name="Naomi Irish"/>
            <person name="Gemy Kaithakottil"/>
            <person name="Debby Ku"/>
            <person name="Aaliyah Providence"/>
            <person name="Felix Shaw"/>
            <person name="David Swarbreck"/>
            <person name="Chris Watkins"/>
            <person name="Ann M. McCartney"/>
            <person name="Giulio Formenti"/>
            <person name="Alice Mouton"/>
            <person name="Noel Vella"/>
            <person name="Bjorn M von Reumont"/>
            <person name="Adriana Vella"/>
            <person name="Wilfried Haerty"/>
        </authorList>
    </citation>
    <scope>NUCLEOTIDE SEQUENCE [LARGE SCALE GENOMIC DNA]</scope>
</reference>
<dbReference type="Proteomes" id="UP001642520">
    <property type="component" value="Unassembled WGS sequence"/>
</dbReference>
<dbReference type="InterPro" id="IPR012942">
    <property type="entry name" value="SRR1-like"/>
</dbReference>
<gene>
    <name evidence="3" type="ORF">XYLVIOL_LOCUS3087</name>
</gene>
<sequence length="286" mass="33393">MRENEEFRLVTHRKKRASHVRNNCHSNLSLSVNDKNDDSSINYEILLGKLHEAENELKNSMFANNVFHYLKNSLSVLNVNGISDILCYGLGHFSNRKSSKYQLALLLCLKKHYSSQVYLYDPVFSSREIELLKGLGCNIIEINEEGKHVIHDNVTLVYMPHCSIHLINNFLYANWCKKLNKCILLTNSFSIVVDNLRHSNRFTSIDYILRIEPYVTEIALKNDFLYEEAFNDLNIHIFLEENINKVPQNFWNIREEPCYQDTGIDYVTAKQTEELDTKDCCDKNET</sequence>
<organism evidence="3 4">
    <name type="scientific">Xylocopa violacea</name>
    <name type="common">Violet carpenter bee</name>
    <name type="synonym">Apis violacea</name>
    <dbReference type="NCBI Taxonomy" id="135666"/>
    <lineage>
        <taxon>Eukaryota</taxon>
        <taxon>Metazoa</taxon>
        <taxon>Ecdysozoa</taxon>
        <taxon>Arthropoda</taxon>
        <taxon>Hexapoda</taxon>
        <taxon>Insecta</taxon>
        <taxon>Pterygota</taxon>
        <taxon>Neoptera</taxon>
        <taxon>Endopterygota</taxon>
        <taxon>Hymenoptera</taxon>
        <taxon>Apocrita</taxon>
        <taxon>Aculeata</taxon>
        <taxon>Apoidea</taxon>
        <taxon>Anthophila</taxon>
        <taxon>Apidae</taxon>
        <taxon>Xylocopa</taxon>
        <taxon>Xylocopa</taxon>
    </lineage>
</organism>
<dbReference type="PANTHER" id="PTHR28626">
    <property type="entry name" value="SRR1-LIKE PROTEIN"/>
    <property type="match status" value="1"/>
</dbReference>
<evidence type="ECO:0000313" key="4">
    <source>
        <dbReference type="Proteomes" id="UP001642520"/>
    </source>
</evidence>
<evidence type="ECO:0000259" key="2">
    <source>
        <dbReference type="Pfam" id="PF07985"/>
    </source>
</evidence>
<dbReference type="Pfam" id="PF07985">
    <property type="entry name" value="SRR1"/>
    <property type="match status" value="1"/>
</dbReference>
<evidence type="ECO:0000256" key="1">
    <source>
        <dbReference type="ARBA" id="ARBA00009856"/>
    </source>
</evidence>